<protein>
    <recommendedName>
        <fullName evidence="1">LysR substrate-binding domain-containing protein</fullName>
    </recommendedName>
</protein>
<dbReference type="InterPro" id="IPR005119">
    <property type="entry name" value="LysR_subst-bd"/>
</dbReference>
<dbReference type="Gene3D" id="3.40.190.10">
    <property type="entry name" value="Periplasmic binding protein-like II"/>
    <property type="match status" value="2"/>
</dbReference>
<dbReference type="Pfam" id="PF03466">
    <property type="entry name" value="LysR_substrate"/>
    <property type="match status" value="1"/>
</dbReference>
<accession>W7CY81</accession>
<comment type="caution">
    <text evidence="2">The sequence shown here is derived from an EMBL/GenBank/DDBJ whole genome shotgun (WGS) entry which is preliminary data.</text>
</comment>
<dbReference type="RefSeq" id="WP_035313089.1">
    <property type="nucleotide sequence ID" value="NZ_AODH01000005.1"/>
</dbReference>
<dbReference type="SUPFAM" id="SSF53850">
    <property type="entry name" value="Periplasmic binding protein-like II"/>
    <property type="match status" value="1"/>
</dbReference>
<evidence type="ECO:0000313" key="2">
    <source>
        <dbReference type="EMBL" id="EUJ41897.1"/>
    </source>
</evidence>
<dbReference type="EMBL" id="AODH01000005">
    <property type="protein sequence ID" value="EUJ41897.1"/>
    <property type="molecule type" value="Genomic_DNA"/>
</dbReference>
<name>W7CY81_9LIST</name>
<keyword evidence="3" id="KW-1185">Reference proteome</keyword>
<dbReference type="AlphaFoldDB" id="W7CY81"/>
<reference evidence="2 3" key="1">
    <citation type="submission" date="2012-12" db="EMBL/GenBank/DDBJ databases">
        <title>Novel taxa of Listeriaceae from agricultural environments in the United States.</title>
        <authorList>
            <person name="den Bakker H.C."/>
            <person name="Allred A."/>
            <person name="Warchocki S."/>
            <person name="Wright E.M."/>
            <person name="Burrell A."/>
            <person name="Nightingale K.K."/>
            <person name="Kephart D."/>
            <person name="Wiedmann M."/>
        </authorList>
    </citation>
    <scope>NUCLEOTIDE SEQUENCE [LARGE SCALE GENOMIC DNA]</scope>
    <source>
        <strain evidence="2 3">FSL F6-1037</strain>
    </source>
</reference>
<organism evidence="2 3">
    <name type="scientific">Brochothrix campestris FSL F6-1037</name>
    <dbReference type="NCBI Taxonomy" id="1265861"/>
    <lineage>
        <taxon>Bacteria</taxon>
        <taxon>Bacillati</taxon>
        <taxon>Bacillota</taxon>
        <taxon>Bacilli</taxon>
        <taxon>Bacillales</taxon>
        <taxon>Listeriaceae</taxon>
        <taxon>Brochothrix</taxon>
    </lineage>
</organism>
<proteinExistence type="predicted"/>
<feature type="domain" description="LysR substrate-binding" evidence="1">
    <location>
        <begin position="13"/>
        <end position="95"/>
    </location>
</feature>
<gene>
    <name evidence="2" type="ORF">BCAMP_01575</name>
</gene>
<dbReference type="Proteomes" id="UP000019243">
    <property type="component" value="Unassembled WGS sequence"/>
</dbReference>
<evidence type="ECO:0000313" key="3">
    <source>
        <dbReference type="Proteomes" id="UP000019243"/>
    </source>
</evidence>
<sequence length="103" mass="11663">MRLITAFFKTIANNYHLEFAQNHEASSIEEIKHFIIERKGIAILPEATIASELESQSLAVVDLNEKLPLMSTFMITKKGAQTAQQTKQLVDELHTHPFKKNGK</sequence>
<evidence type="ECO:0000259" key="1">
    <source>
        <dbReference type="Pfam" id="PF03466"/>
    </source>
</evidence>